<dbReference type="AlphaFoldDB" id="A0A9D2Q4P9"/>
<organism evidence="3 4">
    <name type="scientific">Candidatus Ruthenibacterium merdavium</name>
    <dbReference type="NCBI Taxonomy" id="2838752"/>
    <lineage>
        <taxon>Bacteria</taxon>
        <taxon>Bacillati</taxon>
        <taxon>Bacillota</taxon>
        <taxon>Clostridia</taxon>
        <taxon>Eubacteriales</taxon>
        <taxon>Oscillospiraceae</taxon>
        <taxon>Ruthenibacterium</taxon>
    </lineage>
</organism>
<evidence type="ECO:0000313" key="4">
    <source>
        <dbReference type="Proteomes" id="UP000823918"/>
    </source>
</evidence>
<accession>A0A9D2Q4P9</accession>
<name>A0A9D2Q4P9_9FIRM</name>
<dbReference type="SUPFAM" id="SSF51658">
    <property type="entry name" value="Xylose isomerase-like"/>
    <property type="match status" value="1"/>
</dbReference>
<dbReference type="InterPro" id="IPR050417">
    <property type="entry name" value="Sugar_Epim/Isomerase"/>
</dbReference>
<reference evidence="3" key="2">
    <citation type="submission" date="2021-04" db="EMBL/GenBank/DDBJ databases">
        <authorList>
            <person name="Gilroy R."/>
        </authorList>
    </citation>
    <scope>NUCLEOTIDE SEQUENCE</scope>
    <source>
        <strain evidence="3">5933</strain>
    </source>
</reference>
<comment type="caution">
    <text evidence="3">The sequence shown here is derived from an EMBL/GenBank/DDBJ whole genome shotgun (WGS) entry which is preliminary data.</text>
</comment>
<dbReference type="EMBL" id="DWWA01000045">
    <property type="protein sequence ID" value="HJC72873.1"/>
    <property type="molecule type" value="Genomic_DNA"/>
</dbReference>
<dbReference type="PANTHER" id="PTHR43489">
    <property type="entry name" value="ISOMERASE"/>
    <property type="match status" value="1"/>
</dbReference>
<evidence type="ECO:0000256" key="1">
    <source>
        <dbReference type="ARBA" id="ARBA00023235"/>
    </source>
</evidence>
<gene>
    <name evidence="3" type="ORF">H9698_08800</name>
</gene>
<dbReference type="InterPro" id="IPR013022">
    <property type="entry name" value="Xyl_isomerase-like_TIM-brl"/>
</dbReference>
<evidence type="ECO:0000313" key="3">
    <source>
        <dbReference type="EMBL" id="HJC72873.1"/>
    </source>
</evidence>
<proteinExistence type="predicted"/>
<dbReference type="InterPro" id="IPR036237">
    <property type="entry name" value="Xyl_isomerase-like_sf"/>
</dbReference>
<dbReference type="Pfam" id="PF01261">
    <property type="entry name" value="AP_endonuc_2"/>
    <property type="match status" value="1"/>
</dbReference>
<dbReference type="GO" id="GO:0034015">
    <property type="term" value="F:L-ribulose-5-phosphate 3-epimerase activity"/>
    <property type="evidence" value="ECO:0007669"/>
    <property type="project" value="TreeGrafter"/>
</dbReference>
<sequence length="268" mass="30689">MQLSISNIAWKKERDEEIYRFMQENGFTGLEIAPTRIFPELPYDHLKEAEIWSKRLKKEYGFSISSMQSIWFGKTQALFGTDEEREALLNYTKQAIDFAAAVECGNLVFGCPKNRVVPDGQTMDWADEIAARFFKELADYAAHKGTVLALEANPAIYNTNYINDTASALRMIEKVNSRGFLFNLDVGTIIQNGETLEQLSESVSKINHVHISEPGIEALTSRELHGDLLRLLKGKGYQKFISIEMKTQERVENIKNAMRYMREVFEQI</sequence>
<dbReference type="PANTHER" id="PTHR43489:SF1">
    <property type="entry name" value="L-RIBULOSE-5-PHOSPHATE 3-EPIMERASE SGBU-RELATED"/>
    <property type="match status" value="1"/>
</dbReference>
<feature type="domain" description="Xylose isomerase-like TIM barrel" evidence="2">
    <location>
        <begin position="21"/>
        <end position="263"/>
    </location>
</feature>
<keyword evidence="1 3" id="KW-0413">Isomerase</keyword>
<reference evidence="3" key="1">
    <citation type="journal article" date="2021" name="PeerJ">
        <title>Extensive microbial diversity within the chicken gut microbiome revealed by metagenomics and culture.</title>
        <authorList>
            <person name="Gilroy R."/>
            <person name="Ravi A."/>
            <person name="Getino M."/>
            <person name="Pursley I."/>
            <person name="Horton D.L."/>
            <person name="Alikhan N.F."/>
            <person name="Baker D."/>
            <person name="Gharbi K."/>
            <person name="Hall N."/>
            <person name="Watson M."/>
            <person name="Adriaenssens E.M."/>
            <person name="Foster-Nyarko E."/>
            <person name="Jarju S."/>
            <person name="Secka A."/>
            <person name="Antonio M."/>
            <person name="Oren A."/>
            <person name="Chaudhuri R.R."/>
            <person name="La Ragione R."/>
            <person name="Hildebrand F."/>
            <person name="Pallen M.J."/>
        </authorList>
    </citation>
    <scope>NUCLEOTIDE SEQUENCE</scope>
    <source>
        <strain evidence="3">5933</strain>
    </source>
</reference>
<dbReference type="GO" id="GO:0019852">
    <property type="term" value="P:L-ascorbic acid metabolic process"/>
    <property type="evidence" value="ECO:0007669"/>
    <property type="project" value="TreeGrafter"/>
</dbReference>
<dbReference type="Proteomes" id="UP000823918">
    <property type="component" value="Unassembled WGS sequence"/>
</dbReference>
<evidence type="ECO:0000259" key="2">
    <source>
        <dbReference type="Pfam" id="PF01261"/>
    </source>
</evidence>
<dbReference type="Gene3D" id="3.20.20.150">
    <property type="entry name" value="Divalent-metal-dependent TIM barrel enzymes"/>
    <property type="match status" value="1"/>
</dbReference>
<protein>
    <submittedName>
        <fullName evidence="3">Sugar phosphate isomerase/epimerase</fullName>
    </submittedName>
</protein>